<proteinExistence type="predicted"/>
<dbReference type="EMBL" id="UGTF01000002">
    <property type="protein sequence ID" value="SUB88335.1"/>
    <property type="molecule type" value="Genomic_DNA"/>
</dbReference>
<dbReference type="InterPro" id="IPR023408">
    <property type="entry name" value="MscS_beta-dom_sf"/>
</dbReference>
<feature type="transmembrane region" description="Helical" evidence="5">
    <location>
        <begin position="167"/>
        <end position="188"/>
    </location>
</feature>
<evidence type="ECO:0000256" key="5">
    <source>
        <dbReference type="SAM" id="Phobius"/>
    </source>
</evidence>
<dbReference type="PANTHER" id="PTHR30414:SF0">
    <property type="entry name" value="MINICONDUCTANCE MECHANOSENSITIVE CHANNEL YBDG"/>
    <property type="match status" value="1"/>
</dbReference>
<dbReference type="InterPro" id="IPR006685">
    <property type="entry name" value="MscS_channel_2nd"/>
</dbReference>
<feature type="domain" description="Mechanosensitive ion channel MscS" evidence="6">
    <location>
        <begin position="212"/>
        <end position="280"/>
    </location>
</feature>
<dbReference type="Proteomes" id="UP000254156">
    <property type="component" value="Unassembled WGS sequence"/>
</dbReference>
<dbReference type="InterPro" id="IPR030192">
    <property type="entry name" value="YbdG"/>
</dbReference>
<dbReference type="Pfam" id="PF00924">
    <property type="entry name" value="MS_channel_2nd"/>
    <property type="match status" value="1"/>
</dbReference>
<reference evidence="7 8" key="1">
    <citation type="submission" date="2018-06" db="EMBL/GenBank/DDBJ databases">
        <authorList>
            <consortium name="Pathogen Informatics"/>
            <person name="Doyle S."/>
        </authorList>
    </citation>
    <scope>NUCLEOTIDE SEQUENCE [LARGE SCALE GENOMIC DNA]</scope>
    <source>
        <strain evidence="7 8">NCTC11632</strain>
    </source>
</reference>
<keyword evidence="3 5" id="KW-1133">Transmembrane helix</keyword>
<dbReference type="AlphaFoldDB" id="A0A379E6M9"/>
<protein>
    <submittedName>
        <fullName evidence="7">Miniconductance mechanosensitive channel</fullName>
    </submittedName>
</protein>
<dbReference type="GO" id="GO:0008381">
    <property type="term" value="F:mechanosensitive monoatomic ion channel activity"/>
    <property type="evidence" value="ECO:0007669"/>
    <property type="project" value="InterPro"/>
</dbReference>
<accession>A0A379E6M9</accession>
<feature type="transmembrane region" description="Helical" evidence="5">
    <location>
        <begin position="122"/>
        <end position="146"/>
    </location>
</feature>
<evidence type="ECO:0000313" key="7">
    <source>
        <dbReference type="EMBL" id="SUB88335.1"/>
    </source>
</evidence>
<dbReference type="PANTHER" id="PTHR30414">
    <property type="entry name" value="MINICONDUCTANCE MECHANOSENSITIVE CHANNEL YBDG"/>
    <property type="match status" value="1"/>
</dbReference>
<evidence type="ECO:0000256" key="4">
    <source>
        <dbReference type="ARBA" id="ARBA00023136"/>
    </source>
</evidence>
<comment type="subcellular location">
    <subcellularLocation>
        <location evidence="1">Membrane</location>
    </subcellularLocation>
</comment>
<name>A0A379E6M9_9PORP</name>
<evidence type="ECO:0000256" key="1">
    <source>
        <dbReference type="ARBA" id="ARBA00004370"/>
    </source>
</evidence>
<evidence type="ECO:0000259" key="6">
    <source>
        <dbReference type="Pfam" id="PF00924"/>
    </source>
</evidence>
<evidence type="ECO:0000256" key="3">
    <source>
        <dbReference type="ARBA" id="ARBA00022989"/>
    </source>
</evidence>
<dbReference type="Gene3D" id="2.30.30.60">
    <property type="match status" value="1"/>
</dbReference>
<sequence>MHFISATIAGSVSNAEEVIVKPANVIIKNSMAFLESLGVPESSIYFINSTFLVAVVLIIAFLIQWLSSKTLKKIFNRFGQHRSLILFQDMINNKLYYLLALIIPIGFVRAMIPLVFDNQPKLISFNLLLFNIYVTIYVIRLLIAFANTMRDFLRHKEAYADKPLDSFAQVAKIIILFLGIISIIGTLLGQDPKVLLGGLGALSAVFMLIFKDSILGFVASIQVSVNDMVRIGDWITIPSLDADGDVIKISLTTVKIKAFDNTIITLPTYSLINNTMQNWRGMKDTGCRRVKRAIRIKQSSIKFLTVEELERMKEIAFLSEYISRKQKEITTYQTKKGIDNHHPTHIPAITNIALFEHYCAQYLYQRNDVSSEMTLMVRQLNPEPTGLPVEIYAFVTTTVWIKYEAIVTDIFDHLIASVAFFDLEIFENITNKTPELS</sequence>
<dbReference type="SUPFAM" id="SSF50182">
    <property type="entry name" value="Sm-like ribonucleoproteins"/>
    <property type="match status" value="1"/>
</dbReference>
<feature type="transmembrane region" description="Helical" evidence="5">
    <location>
        <begin position="194"/>
        <end position="210"/>
    </location>
</feature>
<dbReference type="GO" id="GO:0005886">
    <property type="term" value="C:plasma membrane"/>
    <property type="evidence" value="ECO:0007669"/>
    <property type="project" value="TreeGrafter"/>
</dbReference>
<keyword evidence="2 5" id="KW-0812">Transmembrane</keyword>
<feature type="transmembrane region" description="Helical" evidence="5">
    <location>
        <begin position="44"/>
        <end position="67"/>
    </location>
</feature>
<gene>
    <name evidence="7" type="primary">mscM</name>
    <name evidence="7" type="ORF">NCTC11632_00404</name>
</gene>
<dbReference type="GO" id="GO:0071470">
    <property type="term" value="P:cellular response to osmotic stress"/>
    <property type="evidence" value="ECO:0007669"/>
    <property type="project" value="InterPro"/>
</dbReference>
<evidence type="ECO:0000313" key="8">
    <source>
        <dbReference type="Proteomes" id="UP000254156"/>
    </source>
</evidence>
<organism evidence="7 8">
    <name type="scientific">Porphyromonas macacae</name>
    <dbReference type="NCBI Taxonomy" id="28115"/>
    <lineage>
        <taxon>Bacteria</taxon>
        <taxon>Pseudomonadati</taxon>
        <taxon>Bacteroidota</taxon>
        <taxon>Bacteroidia</taxon>
        <taxon>Bacteroidales</taxon>
        <taxon>Porphyromonadaceae</taxon>
        <taxon>Porphyromonas</taxon>
    </lineage>
</organism>
<dbReference type="InterPro" id="IPR010920">
    <property type="entry name" value="LSM_dom_sf"/>
</dbReference>
<evidence type="ECO:0000256" key="2">
    <source>
        <dbReference type="ARBA" id="ARBA00022692"/>
    </source>
</evidence>
<feature type="transmembrane region" description="Helical" evidence="5">
    <location>
        <begin position="95"/>
        <end position="116"/>
    </location>
</feature>
<keyword evidence="4 5" id="KW-0472">Membrane</keyword>